<protein>
    <submittedName>
        <fullName evidence="1">Uncharacterized protein</fullName>
    </submittedName>
</protein>
<accession>A0A0D7WVA7</accession>
<dbReference type="OrthoDB" id="9992244at2"/>
<gene>
    <name evidence="1" type="ORF">QD47_26960</name>
</gene>
<dbReference type="EMBL" id="JTHP01000099">
    <property type="protein sequence ID" value="KJD42653.1"/>
    <property type="molecule type" value="Genomic_DNA"/>
</dbReference>
<sequence length="116" mass="13491">METTTNIKIPSNRKERVKWLAQKFGQGSIIVWADKTDREVKNEFTSMYRLYNNMKDFDEEVTPSPCIICGSEVMWITRCGCGEGLAILDKDDPDYEKRIIEINEESNRPAERRTPV</sequence>
<proteinExistence type="predicted"/>
<organism evidence="1 2">
    <name type="scientific">Paenibacillus terrae</name>
    <dbReference type="NCBI Taxonomy" id="159743"/>
    <lineage>
        <taxon>Bacteria</taxon>
        <taxon>Bacillati</taxon>
        <taxon>Bacillota</taxon>
        <taxon>Bacilli</taxon>
        <taxon>Bacillales</taxon>
        <taxon>Paenibacillaceae</taxon>
        <taxon>Paenibacillus</taxon>
    </lineage>
</organism>
<evidence type="ECO:0000313" key="1">
    <source>
        <dbReference type="EMBL" id="KJD42653.1"/>
    </source>
</evidence>
<dbReference type="Proteomes" id="UP000032534">
    <property type="component" value="Unassembled WGS sequence"/>
</dbReference>
<comment type="caution">
    <text evidence="1">The sequence shown here is derived from an EMBL/GenBank/DDBJ whole genome shotgun (WGS) entry which is preliminary data.</text>
</comment>
<evidence type="ECO:0000313" key="2">
    <source>
        <dbReference type="Proteomes" id="UP000032534"/>
    </source>
</evidence>
<dbReference type="AlphaFoldDB" id="A0A0D7WVA7"/>
<dbReference type="RefSeq" id="WP_044649016.1">
    <property type="nucleotide sequence ID" value="NZ_JTHP01000099.1"/>
</dbReference>
<keyword evidence="2" id="KW-1185">Reference proteome</keyword>
<dbReference type="PATRIC" id="fig|159743.3.peg.6001"/>
<name>A0A0D7WVA7_9BACL</name>
<reference evidence="1 2" key="1">
    <citation type="submission" date="2014-11" db="EMBL/GenBank/DDBJ databases">
        <title>Draft Genome Sequences of Paenibacillus polymyxa NRRL B-30509 and Paenibacillus terrae NRRL B-30644, Strains from a Poultry Environment that Produce Tridecaptin A and Paenicidins.</title>
        <authorList>
            <person name="van Belkum M.J."/>
            <person name="Lohans C.T."/>
            <person name="Vederas J.C."/>
        </authorList>
    </citation>
    <scope>NUCLEOTIDE SEQUENCE [LARGE SCALE GENOMIC DNA]</scope>
    <source>
        <strain evidence="1 2">NRRL B-30644</strain>
    </source>
</reference>